<sequence length="193" mass="21050">MRGNRSAGRLWRWRWRRNPLRRRTDVVEAWIMLVLWTVVLVGGTLAGLMTAHAAVQASAWERAQRHAVAAVVLADVPRATTDVGNAYRKMTEVHWAAPDGTSRTGRTLVKRGTESGATITVWQNDRGALTPQPTGTTEGAVEAAFFGGSAALAVACAALGIGALTRRLLDQGRLARWAAEWELIGPRWSQRTS</sequence>
<keyword evidence="1" id="KW-0812">Transmembrane</keyword>
<reference evidence="2 3" key="1">
    <citation type="submission" date="2024-12" db="EMBL/GenBank/DDBJ databases">
        <title>Forecasting of Potato common scab and diversities of Pathogenic streptomyces spp. in china.</title>
        <authorList>
            <person name="Handique U."/>
            <person name="Wu J."/>
        </authorList>
    </citation>
    <scope>NUCLEOTIDE SEQUENCE [LARGE SCALE GENOMIC DNA]</scope>
    <source>
        <strain evidence="2 3">ZRIMU1585</strain>
    </source>
</reference>
<dbReference type="Proteomes" id="UP001631993">
    <property type="component" value="Unassembled WGS sequence"/>
</dbReference>
<dbReference type="InterPro" id="IPR039708">
    <property type="entry name" value="MT1774/Rv1733c-like"/>
</dbReference>
<evidence type="ECO:0000256" key="1">
    <source>
        <dbReference type="SAM" id="Phobius"/>
    </source>
</evidence>
<evidence type="ECO:0008006" key="4">
    <source>
        <dbReference type="Google" id="ProtNLM"/>
    </source>
</evidence>
<dbReference type="PANTHER" id="PTHR42305">
    <property type="entry name" value="MEMBRANE PROTEIN RV1733C-RELATED"/>
    <property type="match status" value="1"/>
</dbReference>
<feature type="transmembrane region" description="Helical" evidence="1">
    <location>
        <begin position="143"/>
        <end position="164"/>
    </location>
</feature>
<name>A0ABW9INX6_STRGJ</name>
<dbReference type="PANTHER" id="PTHR42305:SF1">
    <property type="entry name" value="MEMBRANE PROTEIN RV1733C-RELATED"/>
    <property type="match status" value="1"/>
</dbReference>
<comment type="caution">
    <text evidence="2">The sequence shown here is derived from an EMBL/GenBank/DDBJ whole genome shotgun (WGS) entry which is preliminary data.</text>
</comment>
<organism evidence="2 3">
    <name type="scientific">Streptomyces galilaeus</name>
    <dbReference type="NCBI Taxonomy" id="33899"/>
    <lineage>
        <taxon>Bacteria</taxon>
        <taxon>Bacillati</taxon>
        <taxon>Actinomycetota</taxon>
        <taxon>Actinomycetes</taxon>
        <taxon>Kitasatosporales</taxon>
        <taxon>Streptomycetaceae</taxon>
        <taxon>Streptomyces</taxon>
    </lineage>
</organism>
<protein>
    <recommendedName>
        <fullName evidence="4">Integral membrane protein</fullName>
    </recommendedName>
</protein>
<keyword evidence="3" id="KW-1185">Reference proteome</keyword>
<dbReference type="RefSeq" id="WP_369277119.1">
    <property type="nucleotide sequence ID" value="NZ_JBJVMW010000009.1"/>
</dbReference>
<gene>
    <name evidence="2" type="ORF">ACKI1S_29055</name>
</gene>
<keyword evidence="1" id="KW-1133">Transmembrane helix</keyword>
<keyword evidence="1" id="KW-0472">Membrane</keyword>
<accession>A0ABW9INX6</accession>
<evidence type="ECO:0000313" key="3">
    <source>
        <dbReference type="Proteomes" id="UP001631993"/>
    </source>
</evidence>
<proteinExistence type="predicted"/>
<evidence type="ECO:0000313" key="2">
    <source>
        <dbReference type="EMBL" id="MFM9650184.1"/>
    </source>
</evidence>
<dbReference type="EMBL" id="JBJVNE010000015">
    <property type="protein sequence ID" value="MFM9650184.1"/>
    <property type="molecule type" value="Genomic_DNA"/>
</dbReference>